<evidence type="ECO:0000313" key="1">
    <source>
        <dbReference type="EMBL" id="CAD7396125.1"/>
    </source>
</evidence>
<dbReference type="PANTHER" id="PTHR23053">
    <property type="entry name" value="DLEC1 DELETED IN LUNG AND ESOPHAGEAL CANCER 1"/>
    <property type="match status" value="1"/>
</dbReference>
<dbReference type="PANTHER" id="PTHR23053:SF0">
    <property type="entry name" value="HYDROCEPHALUS-INDUCING PROTEIN HOMOLOG"/>
    <property type="match status" value="1"/>
</dbReference>
<dbReference type="GO" id="GO:0005930">
    <property type="term" value="C:axoneme"/>
    <property type="evidence" value="ECO:0007669"/>
    <property type="project" value="TreeGrafter"/>
</dbReference>
<protein>
    <submittedName>
        <fullName evidence="1">Uncharacterized protein</fullName>
    </submittedName>
</protein>
<dbReference type="GO" id="GO:1904158">
    <property type="term" value="P:axonemal central apparatus assembly"/>
    <property type="evidence" value="ECO:0007669"/>
    <property type="project" value="TreeGrafter"/>
</dbReference>
<accession>A0A7R9CIV4</accession>
<dbReference type="GO" id="GO:0003341">
    <property type="term" value="P:cilium movement"/>
    <property type="evidence" value="ECO:0007669"/>
    <property type="project" value="TreeGrafter"/>
</dbReference>
<dbReference type="EMBL" id="OD000154">
    <property type="protein sequence ID" value="CAD7396125.1"/>
    <property type="molecule type" value="Genomic_DNA"/>
</dbReference>
<dbReference type="AlphaFoldDB" id="A0A7R9CIV4"/>
<name>A0A7R9CIV4_TIMPO</name>
<proteinExistence type="predicted"/>
<sequence length="362" mass="41515">MEKNKIMKVVRNTNLAKREAINGKEFEKMEEFCYLESSRDEVPERIEFVPSSPGETLFHLKCVVKKLKAPLTISVLGLCYKVQPLVSWEDMFQRKWALDPTQANTINFGSIPPKTPQTIMFVLTNIGKTSFYYQLKYDEEISRKLGIKLDFSERGGHVTSQSRTSTTLTMTLLKKSFVKNFELILEHLLGINYKSIPRIKRMNSPWPHSAVSTSLRPPHTRSQQLASMIITKRLKEEISCMSGLSGISRRGGKNVVRTCKTVISRGPKYKMLLQGEATLPQFQFSFYEYDFGSCLLQQSDVCHYKKELRFYNNDVSPMVPVSPHKFLLASTMNFQTDQLKNLGQLSMKTECTKKKEDGCETN</sequence>
<reference evidence="1" key="1">
    <citation type="submission" date="2020-11" db="EMBL/GenBank/DDBJ databases">
        <authorList>
            <person name="Tran Van P."/>
        </authorList>
    </citation>
    <scope>NUCLEOTIDE SEQUENCE</scope>
</reference>
<dbReference type="InterPro" id="IPR033305">
    <property type="entry name" value="Hydin-like"/>
</dbReference>
<organism evidence="1">
    <name type="scientific">Timema poppense</name>
    <name type="common">Walking stick</name>
    <dbReference type="NCBI Taxonomy" id="170557"/>
    <lineage>
        <taxon>Eukaryota</taxon>
        <taxon>Metazoa</taxon>
        <taxon>Ecdysozoa</taxon>
        <taxon>Arthropoda</taxon>
        <taxon>Hexapoda</taxon>
        <taxon>Insecta</taxon>
        <taxon>Pterygota</taxon>
        <taxon>Neoptera</taxon>
        <taxon>Polyneoptera</taxon>
        <taxon>Phasmatodea</taxon>
        <taxon>Timematodea</taxon>
        <taxon>Timematoidea</taxon>
        <taxon>Timematidae</taxon>
        <taxon>Timema</taxon>
    </lineage>
</organism>
<gene>
    <name evidence="1" type="ORF">TPSB3V08_LOCUS503</name>
</gene>